<feature type="domain" description="PepSY" evidence="2">
    <location>
        <begin position="66"/>
        <end position="122"/>
    </location>
</feature>
<comment type="caution">
    <text evidence="3">The sequence shown here is derived from an EMBL/GenBank/DDBJ whole genome shotgun (WGS) entry which is preliminary data.</text>
</comment>
<dbReference type="InterPro" id="IPR025711">
    <property type="entry name" value="PepSY"/>
</dbReference>
<protein>
    <submittedName>
        <fullName evidence="3">PepSY domain-containing protein</fullName>
    </submittedName>
</protein>
<evidence type="ECO:0000256" key="1">
    <source>
        <dbReference type="SAM" id="MobiDB-lite"/>
    </source>
</evidence>
<proteinExistence type="predicted"/>
<reference evidence="3" key="2">
    <citation type="submission" date="2021-04" db="EMBL/GenBank/DDBJ databases">
        <authorList>
            <person name="Gilroy R."/>
        </authorList>
    </citation>
    <scope>NUCLEOTIDE SEQUENCE</scope>
    <source>
        <strain evidence="3">F6-686</strain>
    </source>
</reference>
<dbReference type="PROSITE" id="PS51257">
    <property type="entry name" value="PROKAR_LIPOPROTEIN"/>
    <property type="match status" value="1"/>
</dbReference>
<dbReference type="EMBL" id="JAHLFT010000066">
    <property type="protein sequence ID" value="MBU3828493.1"/>
    <property type="molecule type" value="Genomic_DNA"/>
</dbReference>
<gene>
    <name evidence="3" type="ORF">H9806_05060</name>
</gene>
<dbReference type="AlphaFoldDB" id="A0A9E2KSL9"/>
<dbReference type="Pfam" id="PF03413">
    <property type="entry name" value="PepSY"/>
    <property type="match status" value="2"/>
</dbReference>
<reference evidence="3" key="1">
    <citation type="journal article" date="2021" name="PeerJ">
        <title>Extensive microbial diversity within the chicken gut microbiome revealed by metagenomics and culture.</title>
        <authorList>
            <person name="Gilroy R."/>
            <person name="Ravi A."/>
            <person name="Getino M."/>
            <person name="Pursley I."/>
            <person name="Horton D.L."/>
            <person name="Alikhan N.F."/>
            <person name="Baker D."/>
            <person name="Gharbi K."/>
            <person name="Hall N."/>
            <person name="Watson M."/>
            <person name="Adriaenssens E.M."/>
            <person name="Foster-Nyarko E."/>
            <person name="Jarju S."/>
            <person name="Secka A."/>
            <person name="Antonio M."/>
            <person name="Oren A."/>
            <person name="Chaudhuri R.R."/>
            <person name="La Ragione R."/>
            <person name="Hildebrand F."/>
            <person name="Pallen M.J."/>
        </authorList>
    </citation>
    <scope>NUCLEOTIDE SEQUENCE</scope>
    <source>
        <strain evidence="3">F6-686</strain>
    </source>
</reference>
<evidence type="ECO:0000313" key="3">
    <source>
        <dbReference type="EMBL" id="MBU3828493.1"/>
    </source>
</evidence>
<dbReference type="Gene3D" id="3.10.450.40">
    <property type="match status" value="2"/>
</dbReference>
<dbReference type="Proteomes" id="UP000823844">
    <property type="component" value="Unassembled WGS sequence"/>
</dbReference>
<feature type="domain" description="PepSY" evidence="2">
    <location>
        <begin position="145"/>
        <end position="201"/>
    </location>
</feature>
<feature type="region of interest" description="Disordered" evidence="1">
    <location>
        <begin position="28"/>
        <end position="56"/>
    </location>
</feature>
<name>A0A9E2KSL9_9LACO</name>
<evidence type="ECO:0000313" key="4">
    <source>
        <dbReference type="Proteomes" id="UP000823844"/>
    </source>
</evidence>
<sequence length="206" mass="22971">MKKENLFKAVGALAIGASLGITVISCSNSGDDSSKSSQSSKVENAKKKTKKSANENTAKLKTTDIKLSMSEALNKFDQKFKDTKIKSIDLQAEGNSYVYEIDGMDNNKEYTAKIDANNGKILHSESEKLDLDDRLDKTINLDNVISRKQATKIAEKKVKGTAEEWKLEQDHNKAYWEITVNDGSKKHEVKIDAETKKVVEVDHDDE</sequence>
<evidence type="ECO:0000259" key="2">
    <source>
        <dbReference type="Pfam" id="PF03413"/>
    </source>
</evidence>
<organism evidence="3 4">
    <name type="scientific">Candidatus Lactobacillus pullistercoris</name>
    <dbReference type="NCBI Taxonomy" id="2838636"/>
    <lineage>
        <taxon>Bacteria</taxon>
        <taxon>Bacillati</taxon>
        <taxon>Bacillota</taxon>
        <taxon>Bacilli</taxon>
        <taxon>Lactobacillales</taxon>
        <taxon>Lactobacillaceae</taxon>
        <taxon>Lactobacillus</taxon>
    </lineage>
</organism>
<accession>A0A9E2KSL9</accession>
<feature type="compositionally biased region" description="Low complexity" evidence="1">
    <location>
        <begin position="28"/>
        <end position="40"/>
    </location>
</feature>